<sequence length="189" mass="21198">MVGNKYDSHSRTIQNPVIGDRVSFINTARETNNEYTLVQVELAPKGGNPLHYHKTYSETFYVLKGNLGLQLGNQKMTLKEGESFAVKAFEIHKFFNPSDATPVIFDVKLEPGSSGFEKSLQVLYGLARDKKTNKKGIPKSLYDLSLFISWGDSHMPGILSLLEPLMSILAKKAVKKGRDQELIKKYCTI</sequence>
<dbReference type="KEGG" id="rhoz:GXP67_10095"/>
<feature type="domain" description="Cupin type-2" evidence="1">
    <location>
        <begin position="40"/>
        <end position="104"/>
    </location>
</feature>
<dbReference type="SUPFAM" id="SSF51182">
    <property type="entry name" value="RmlC-like cupins"/>
    <property type="match status" value="1"/>
</dbReference>
<dbReference type="EMBL" id="CP048222">
    <property type="protein sequence ID" value="QHT66973.1"/>
    <property type="molecule type" value="Genomic_DNA"/>
</dbReference>
<dbReference type="Proteomes" id="UP000480178">
    <property type="component" value="Chromosome"/>
</dbReference>
<dbReference type="RefSeq" id="WP_162443017.1">
    <property type="nucleotide sequence ID" value="NZ_CP048222.1"/>
</dbReference>
<dbReference type="InterPro" id="IPR014710">
    <property type="entry name" value="RmlC-like_jellyroll"/>
</dbReference>
<dbReference type="Gene3D" id="2.60.120.10">
    <property type="entry name" value="Jelly Rolls"/>
    <property type="match status" value="1"/>
</dbReference>
<dbReference type="AlphaFoldDB" id="A0A6C0GGR3"/>
<dbReference type="InterPro" id="IPR013096">
    <property type="entry name" value="Cupin_2"/>
</dbReference>
<evidence type="ECO:0000313" key="3">
    <source>
        <dbReference type="Proteomes" id="UP000480178"/>
    </source>
</evidence>
<protein>
    <submittedName>
        <fullName evidence="2">Cupin domain-containing protein</fullName>
    </submittedName>
</protein>
<dbReference type="PANTHER" id="PTHR36440">
    <property type="entry name" value="PUTATIVE (AFU_ORTHOLOGUE AFUA_8G07350)-RELATED"/>
    <property type="match status" value="1"/>
</dbReference>
<dbReference type="Pfam" id="PF07883">
    <property type="entry name" value="Cupin_2"/>
    <property type="match status" value="1"/>
</dbReference>
<accession>A0A6C0GGR3</accession>
<dbReference type="InterPro" id="IPR053146">
    <property type="entry name" value="QDO-like"/>
</dbReference>
<organism evidence="2 3">
    <name type="scientific">Rhodocytophaga rosea</name>
    <dbReference type="NCBI Taxonomy" id="2704465"/>
    <lineage>
        <taxon>Bacteria</taxon>
        <taxon>Pseudomonadati</taxon>
        <taxon>Bacteroidota</taxon>
        <taxon>Cytophagia</taxon>
        <taxon>Cytophagales</taxon>
        <taxon>Rhodocytophagaceae</taxon>
        <taxon>Rhodocytophaga</taxon>
    </lineage>
</organism>
<name>A0A6C0GGR3_9BACT</name>
<proteinExistence type="predicted"/>
<evidence type="ECO:0000313" key="2">
    <source>
        <dbReference type="EMBL" id="QHT66973.1"/>
    </source>
</evidence>
<dbReference type="PANTHER" id="PTHR36440:SF1">
    <property type="entry name" value="PUTATIVE (AFU_ORTHOLOGUE AFUA_8G07350)-RELATED"/>
    <property type="match status" value="1"/>
</dbReference>
<gene>
    <name evidence="2" type="ORF">GXP67_10095</name>
</gene>
<keyword evidence="3" id="KW-1185">Reference proteome</keyword>
<evidence type="ECO:0000259" key="1">
    <source>
        <dbReference type="Pfam" id="PF07883"/>
    </source>
</evidence>
<reference evidence="2 3" key="1">
    <citation type="submission" date="2020-01" db="EMBL/GenBank/DDBJ databases">
        <authorList>
            <person name="Kim M.K."/>
        </authorList>
    </citation>
    <scope>NUCLEOTIDE SEQUENCE [LARGE SCALE GENOMIC DNA]</scope>
    <source>
        <strain evidence="2 3">172606-1</strain>
    </source>
</reference>
<dbReference type="InterPro" id="IPR011051">
    <property type="entry name" value="RmlC_Cupin_sf"/>
</dbReference>